<dbReference type="SUPFAM" id="SSF56176">
    <property type="entry name" value="FAD-binding/transporter-associated domain-like"/>
    <property type="match status" value="1"/>
</dbReference>
<evidence type="ECO:0000256" key="1">
    <source>
        <dbReference type="ARBA" id="ARBA00001974"/>
    </source>
</evidence>
<comment type="similarity">
    <text evidence="2">Belongs to the oxygen-dependent FAD-linked oxidoreductase family.</text>
</comment>
<keyword evidence="3" id="KW-0285">Flavoprotein</keyword>
<dbReference type="InterPro" id="IPR016164">
    <property type="entry name" value="FAD-linked_Oxase-like_C"/>
</dbReference>
<gene>
    <name evidence="7" type="ORF">GCM10010178_60330</name>
</gene>
<name>A0ABQ2UYD1_9PSEU</name>
<dbReference type="PANTHER" id="PTHR42973">
    <property type="entry name" value="BINDING OXIDOREDUCTASE, PUTATIVE (AFU_ORTHOLOGUE AFUA_1G17690)-RELATED"/>
    <property type="match status" value="1"/>
</dbReference>
<dbReference type="Pfam" id="PF01565">
    <property type="entry name" value="FAD_binding_4"/>
    <property type="match status" value="1"/>
</dbReference>
<dbReference type="PROSITE" id="PS51387">
    <property type="entry name" value="FAD_PCMH"/>
    <property type="match status" value="1"/>
</dbReference>
<dbReference type="Gene3D" id="3.30.465.10">
    <property type="match status" value="1"/>
</dbReference>
<evidence type="ECO:0000313" key="8">
    <source>
        <dbReference type="Proteomes" id="UP000649573"/>
    </source>
</evidence>
<keyword evidence="4" id="KW-0274">FAD</keyword>
<keyword evidence="8" id="KW-1185">Reference proteome</keyword>
<dbReference type="InterPro" id="IPR016167">
    <property type="entry name" value="FAD-bd_PCMH_sub1"/>
</dbReference>
<evidence type="ECO:0000256" key="4">
    <source>
        <dbReference type="ARBA" id="ARBA00022827"/>
    </source>
</evidence>
<dbReference type="PANTHER" id="PTHR42973:SF39">
    <property type="entry name" value="FAD-BINDING PCMH-TYPE DOMAIN-CONTAINING PROTEIN"/>
    <property type="match status" value="1"/>
</dbReference>
<dbReference type="InterPro" id="IPR050416">
    <property type="entry name" value="FAD-linked_Oxidoreductase"/>
</dbReference>
<feature type="domain" description="FAD-binding PCMH-type" evidence="6">
    <location>
        <begin position="33"/>
        <end position="204"/>
    </location>
</feature>
<dbReference type="InterPro" id="IPR012951">
    <property type="entry name" value="BBE"/>
</dbReference>
<dbReference type="Pfam" id="PF08031">
    <property type="entry name" value="BBE"/>
    <property type="match status" value="1"/>
</dbReference>
<dbReference type="RefSeq" id="WP_189257136.1">
    <property type="nucleotide sequence ID" value="NZ_BMRE01000033.1"/>
</dbReference>
<dbReference type="Proteomes" id="UP000649573">
    <property type="component" value="Unassembled WGS sequence"/>
</dbReference>
<comment type="caution">
    <text evidence="7">The sequence shown here is derived from an EMBL/GenBank/DDBJ whole genome shotgun (WGS) entry which is preliminary data.</text>
</comment>
<accession>A0ABQ2UYD1</accession>
<dbReference type="SUPFAM" id="SSF55103">
    <property type="entry name" value="FAD-linked oxidases, C-terminal domain"/>
    <property type="match status" value="1"/>
</dbReference>
<evidence type="ECO:0000256" key="3">
    <source>
        <dbReference type="ARBA" id="ARBA00022630"/>
    </source>
</evidence>
<dbReference type="PROSITE" id="PS00862">
    <property type="entry name" value="OX2_COVAL_FAD"/>
    <property type="match status" value="1"/>
</dbReference>
<evidence type="ECO:0000313" key="7">
    <source>
        <dbReference type="EMBL" id="GGU60084.1"/>
    </source>
</evidence>
<evidence type="ECO:0000256" key="5">
    <source>
        <dbReference type="ARBA" id="ARBA00023002"/>
    </source>
</evidence>
<dbReference type="InterPro" id="IPR036318">
    <property type="entry name" value="FAD-bd_PCMH-like_sf"/>
</dbReference>
<dbReference type="InterPro" id="IPR016169">
    <property type="entry name" value="FAD-bd_PCMH_sub2"/>
</dbReference>
<dbReference type="InterPro" id="IPR006094">
    <property type="entry name" value="Oxid_FAD_bind_N"/>
</dbReference>
<dbReference type="InterPro" id="IPR016166">
    <property type="entry name" value="FAD-bd_PCMH"/>
</dbReference>
<sequence length="459" mass="48916">MTNLESLRAAFSGTLLTAHDQAYEDARAVFNSAIETRPAVIAQCENPADVREALAFAQRSGMPVAVRSGGHSVAGASLVQDGLVLDMRRMNAVSISPDARSAVVGGGATWGAFDRAAQPFGAATTGGRVSTTGVAGLTLGGGSGWMERKCGLACDNLLAVDLVLADGRTVTASETEHPDLFWALHGGGGNFGVAMSFTFRLHPLPEFSFALLMWPAEEGEAATLAYRDFMETAPEEVGGGAIYLTGPPEDFVPAELVGKLCCAVLVTYLGNSADLPGLVAPLAALEPRALVITDIPYADFQSMLDDPPGFRNYWSAEYLRSLPDEAVHAFCAAAGLMITPSPSQHGMIPWGGAVARNADDWPMANRDTPWVAHPLGLWEDPADDQRARDWAHHLRDVLAPWTTGAVYLNFIGDEGADRVVAGYGRHNYDRLAAIKAEYDPGNLFNLWHNIVPRKPAVST</sequence>
<dbReference type="Gene3D" id="3.40.462.20">
    <property type="match status" value="1"/>
</dbReference>
<keyword evidence="5" id="KW-0560">Oxidoreductase</keyword>
<evidence type="ECO:0000259" key="6">
    <source>
        <dbReference type="PROSITE" id="PS51387"/>
    </source>
</evidence>
<reference evidence="8" key="1">
    <citation type="journal article" date="2019" name="Int. J. Syst. Evol. Microbiol.">
        <title>The Global Catalogue of Microorganisms (GCM) 10K type strain sequencing project: providing services to taxonomists for standard genome sequencing and annotation.</title>
        <authorList>
            <consortium name="The Broad Institute Genomics Platform"/>
            <consortium name="The Broad Institute Genome Sequencing Center for Infectious Disease"/>
            <person name="Wu L."/>
            <person name="Ma J."/>
        </authorList>
    </citation>
    <scope>NUCLEOTIDE SEQUENCE [LARGE SCALE GENOMIC DNA]</scope>
    <source>
        <strain evidence="8">JCM 3296</strain>
    </source>
</reference>
<dbReference type="Gene3D" id="3.30.43.10">
    <property type="entry name" value="Uridine Diphospho-n-acetylenolpyruvylglucosamine Reductase, domain 2"/>
    <property type="match status" value="1"/>
</dbReference>
<comment type="cofactor">
    <cofactor evidence="1">
        <name>FAD</name>
        <dbReference type="ChEBI" id="CHEBI:57692"/>
    </cofactor>
</comment>
<proteinExistence type="inferred from homology"/>
<protein>
    <submittedName>
        <fullName evidence="7">FAD-linked oxidase</fullName>
    </submittedName>
</protein>
<organism evidence="7 8">
    <name type="scientific">Lentzea flava</name>
    <dbReference type="NCBI Taxonomy" id="103732"/>
    <lineage>
        <taxon>Bacteria</taxon>
        <taxon>Bacillati</taxon>
        <taxon>Actinomycetota</taxon>
        <taxon>Actinomycetes</taxon>
        <taxon>Pseudonocardiales</taxon>
        <taxon>Pseudonocardiaceae</taxon>
        <taxon>Lentzea</taxon>
    </lineage>
</organism>
<evidence type="ECO:0000256" key="2">
    <source>
        <dbReference type="ARBA" id="ARBA00005466"/>
    </source>
</evidence>
<dbReference type="EMBL" id="BMRE01000033">
    <property type="protein sequence ID" value="GGU60084.1"/>
    <property type="molecule type" value="Genomic_DNA"/>
</dbReference>
<dbReference type="InterPro" id="IPR006093">
    <property type="entry name" value="Oxy_OxRdtase_FAD_BS"/>
</dbReference>